<evidence type="ECO:0000313" key="1">
    <source>
        <dbReference type="EMBL" id="MBD8078172.1"/>
    </source>
</evidence>
<dbReference type="AlphaFoldDB" id="A0A927IZD8"/>
<reference evidence="1" key="2">
    <citation type="submission" date="2020-09" db="EMBL/GenBank/DDBJ databases">
        <authorList>
            <person name="Yu Y."/>
        </authorList>
    </citation>
    <scope>NUCLEOTIDE SEQUENCE</scope>
    <source>
        <strain evidence="1">KCTC 49039</strain>
    </source>
</reference>
<keyword evidence="2" id="KW-1185">Reference proteome</keyword>
<dbReference type="RefSeq" id="WP_191827739.1">
    <property type="nucleotide sequence ID" value="NZ_JACYHB010000002.1"/>
</dbReference>
<protein>
    <recommendedName>
        <fullName evidence="3">DNA-binding protein</fullName>
    </recommendedName>
</protein>
<gene>
    <name evidence="1" type="ORF">IF651_03745</name>
</gene>
<sequence length="690" mass="72187">MLDDLRLSLPDVAELAHVRRPVVSVWRRRHADGPRPFPAPVSQRGGSPRFRASDVVDWVEATGLGNNAAFRADVALRAALDDAMGPPDDVALGGLTALLRLKAYVDEPLGTLAPEDVLDLADELDPDDDAVFTEVDALGEHLEMFCTLADLAAGSAYHPGAAVEALLADRFRTGRSRLTRSALAASAVALVADVVGALLLGAASQAGTSDHAPLADPYPGCGDLLAAVLGRDDLLDTPTALVPVGNEHRLVRRRLGAHGWSVRAPRAEGEPALVVTQVPPVGAGPLDDAAVLAMVDDVVLDLAPGQRALVVGPASALVAATSSREAESARSALLRTDRLRAAVLLPAGLVVERPRERVALWVLGDAHPEVPIADRWTMVADLSGVVPVGGRFPRAVVDDLCTDVLAALGTADDVARHAFRFARFVPARHVLASGGSLVAAARPIASGARDDAVAAAVRAGELVALLDAAPRPPLDVRVERGPAAPVRRVPLGALVERGIVRRVPGNRLDVADVRGSGDVPTGEVRVLGVPELCGETEPGERVVDRMTFAARYPAGRLTEPGDVVYTTTPRPAALVDEEGFSVVAWPARVLRLGSREPEDAPGAVGQDGRVVAEVLAPDVAAQARGTRWPSWEVRVVPADQADDVAAALARVRTGEVRARRELAHLAELATTLADGVTTGVVRMRKDGPGS</sequence>
<comment type="caution">
    <text evidence="1">The sequence shown here is derived from an EMBL/GenBank/DDBJ whole genome shotgun (WGS) entry which is preliminary data.</text>
</comment>
<proteinExistence type="predicted"/>
<accession>A0A927IZD8</accession>
<evidence type="ECO:0008006" key="3">
    <source>
        <dbReference type="Google" id="ProtNLM"/>
    </source>
</evidence>
<evidence type="ECO:0000313" key="2">
    <source>
        <dbReference type="Proteomes" id="UP000610846"/>
    </source>
</evidence>
<organism evidence="1 2">
    <name type="scientific">Cellulosimicrobium arenosum</name>
    <dbReference type="NCBI Taxonomy" id="2708133"/>
    <lineage>
        <taxon>Bacteria</taxon>
        <taxon>Bacillati</taxon>
        <taxon>Actinomycetota</taxon>
        <taxon>Actinomycetes</taxon>
        <taxon>Micrococcales</taxon>
        <taxon>Promicromonosporaceae</taxon>
        <taxon>Cellulosimicrobium</taxon>
    </lineage>
</organism>
<dbReference type="EMBL" id="JACYHB010000002">
    <property type="protein sequence ID" value="MBD8078172.1"/>
    <property type="molecule type" value="Genomic_DNA"/>
</dbReference>
<name>A0A927IZD8_9MICO</name>
<dbReference type="Proteomes" id="UP000610846">
    <property type="component" value="Unassembled WGS sequence"/>
</dbReference>
<reference evidence="1" key="1">
    <citation type="journal article" date="2018" name="Curr. Microbiol.">
        <title>Cellulosimicrobium arenosum sp. nov., Isolated from Marine Sediment Sand.</title>
        <authorList>
            <person name="Oh M."/>
            <person name="Kim J.H."/>
            <person name="Yoon J.H."/>
            <person name="Schumann P."/>
            <person name="Kim W."/>
        </authorList>
    </citation>
    <scope>NUCLEOTIDE SEQUENCE</scope>
    <source>
        <strain evidence="1">KCTC 49039</strain>
    </source>
</reference>